<organism evidence="7 8">
    <name type="scientific">Nitratireductor mangrovi</name>
    <dbReference type="NCBI Taxonomy" id="2599600"/>
    <lineage>
        <taxon>Bacteria</taxon>
        <taxon>Pseudomonadati</taxon>
        <taxon>Pseudomonadota</taxon>
        <taxon>Alphaproteobacteria</taxon>
        <taxon>Hyphomicrobiales</taxon>
        <taxon>Phyllobacteriaceae</taxon>
        <taxon>Nitratireductor</taxon>
    </lineage>
</organism>
<keyword evidence="8" id="KW-1185">Reference proteome</keyword>
<keyword evidence="4 6" id="KW-1133">Transmembrane helix</keyword>
<gene>
    <name evidence="7" type="ORF">FQ775_09185</name>
</gene>
<dbReference type="RefSeq" id="WP_146299189.1">
    <property type="nucleotide sequence ID" value="NZ_CP042301.2"/>
</dbReference>
<comment type="subcellular location">
    <subcellularLocation>
        <location evidence="1">Cell membrane</location>
        <topology evidence="1">Multi-pass membrane protein</topology>
    </subcellularLocation>
</comment>
<feature type="transmembrane region" description="Helical" evidence="6">
    <location>
        <begin position="468"/>
        <end position="491"/>
    </location>
</feature>
<dbReference type="Proteomes" id="UP000321389">
    <property type="component" value="Chromosome"/>
</dbReference>
<dbReference type="GO" id="GO:0005886">
    <property type="term" value="C:plasma membrane"/>
    <property type="evidence" value="ECO:0007669"/>
    <property type="project" value="UniProtKB-SubCell"/>
</dbReference>
<dbReference type="EMBL" id="CP042301">
    <property type="protein sequence ID" value="QDZ00541.1"/>
    <property type="molecule type" value="Genomic_DNA"/>
</dbReference>
<feature type="transmembrane region" description="Helical" evidence="6">
    <location>
        <begin position="359"/>
        <end position="383"/>
    </location>
</feature>
<accession>A0A5B8KYA8</accession>
<feature type="transmembrane region" description="Helical" evidence="6">
    <location>
        <begin position="319"/>
        <end position="338"/>
    </location>
</feature>
<name>A0A5B8KYA8_9HYPH</name>
<evidence type="ECO:0000313" key="8">
    <source>
        <dbReference type="Proteomes" id="UP000321389"/>
    </source>
</evidence>
<feature type="transmembrane region" description="Helical" evidence="6">
    <location>
        <begin position="218"/>
        <end position="242"/>
    </location>
</feature>
<evidence type="ECO:0000256" key="3">
    <source>
        <dbReference type="ARBA" id="ARBA00022692"/>
    </source>
</evidence>
<feature type="transmembrane region" description="Helical" evidence="6">
    <location>
        <begin position="503"/>
        <end position="524"/>
    </location>
</feature>
<dbReference type="OrthoDB" id="7605542at2"/>
<feature type="transmembrane region" description="Helical" evidence="6">
    <location>
        <begin position="153"/>
        <end position="174"/>
    </location>
</feature>
<evidence type="ECO:0000256" key="2">
    <source>
        <dbReference type="ARBA" id="ARBA00022475"/>
    </source>
</evidence>
<proteinExistence type="predicted"/>
<evidence type="ECO:0000313" key="7">
    <source>
        <dbReference type="EMBL" id="QDZ00541.1"/>
    </source>
</evidence>
<evidence type="ECO:0000256" key="6">
    <source>
        <dbReference type="SAM" id="Phobius"/>
    </source>
</evidence>
<reference evidence="7" key="1">
    <citation type="submission" date="2020-04" db="EMBL/GenBank/DDBJ databases">
        <title>Nitratireductor sp. nov. isolated from mangrove soil.</title>
        <authorList>
            <person name="Ye Y."/>
        </authorList>
    </citation>
    <scope>NUCLEOTIDE SEQUENCE</scope>
    <source>
        <strain evidence="7">SY7</strain>
    </source>
</reference>
<dbReference type="InterPro" id="IPR050833">
    <property type="entry name" value="Poly_Biosynth_Transport"/>
</dbReference>
<dbReference type="PANTHER" id="PTHR30250">
    <property type="entry name" value="PST FAMILY PREDICTED COLANIC ACID TRANSPORTER"/>
    <property type="match status" value="1"/>
</dbReference>
<dbReference type="PANTHER" id="PTHR30250:SF11">
    <property type="entry name" value="O-ANTIGEN TRANSPORTER-RELATED"/>
    <property type="match status" value="1"/>
</dbReference>
<feature type="transmembrane region" description="Helical" evidence="6">
    <location>
        <begin position="262"/>
        <end position="283"/>
    </location>
</feature>
<dbReference type="AlphaFoldDB" id="A0A5B8KYA8"/>
<feature type="transmembrane region" description="Helical" evidence="6">
    <location>
        <begin position="530"/>
        <end position="547"/>
    </location>
</feature>
<dbReference type="Pfam" id="PF13440">
    <property type="entry name" value="Polysacc_synt_3"/>
    <property type="match status" value="1"/>
</dbReference>
<protein>
    <submittedName>
        <fullName evidence="7">Oligosaccharide flippase family protein</fullName>
    </submittedName>
</protein>
<dbReference type="KEGG" id="niy:FQ775_09185"/>
<keyword evidence="2" id="KW-1003">Cell membrane</keyword>
<sequence>MAGAGTWRWRFDKLGFAGGKVLENLFHVWIVRLGASARSERLLPIRMSANRGVFCFGPTSEDRQRTCPPGSEAGSRRAAGLAAWSTTHTPATKQSDGIRCRSRLEDPHLEVNFSEPARSPAPPALLASVMNRSFLAKYFALALGGSERFRRNFLSIASANVAAQLIAIVFLPILTRLFSPDDFGILAIYTASQSVLLAVSTGRFEWLVPNAGSASRVAALISLAFVALGITLVLLLGAALLFKTQITALIGFPAESSRLLLLLLAVGVMAGGLQLIFQSWHVYLADLKTMSHSKLAQAAVTLVSSLGSGIAGAGSTGLVASYVAGFWTAVVMLLRGQRDLLRHLRAMTQARLRVTFRRFRGPVAAALALGVVNVLMAMSPIILLSRHYDETIVGWYSLVFRIATAPVTLVTTGLVHSFWADAADLAKTDPLKLRSFYLQSIGRLSLLGLVAVPVFIAGPLYIGPIFGAEWYGAGALLAAVTPYLFALIVFNPTTHLIVYGKQLWQLGCDAATLAAVWLVFMLLARSGAEAWQAILGASLTLLSGYMLRAWLHLKANKVQVAKFSREKSNVA</sequence>
<evidence type="ECO:0000256" key="5">
    <source>
        <dbReference type="ARBA" id="ARBA00023136"/>
    </source>
</evidence>
<evidence type="ECO:0000256" key="4">
    <source>
        <dbReference type="ARBA" id="ARBA00022989"/>
    </source>
</evidence>
<keyword evidence="5 6" id="KW-0472">Membrane</keyword>
<feature type="transmembrane region" description="Helical" evidence="6">
    <location>
        <begin position="395"/>
        <end position="420"/>
    </location>
</feature>
<keyword evidence="3 6" id="KW-0812">Transmembrane</keyword>
<evidence type="ECO:0000256" key="1">
    <source>
        <dbReference type="ARBA" id="ARBA00004651"/>
    </source>
</evidence>
<feature type="transmembrane region" description="Helical" evidence="6">
    <location>
        <begin position="441"/>
        <end position="462"/>
    </location>
</feature>